<evidence type="ECO:0000313" key="2">
    <source>
        <dbReference type="Proteomes" id="UP001295794"/>
    </source>
</evidence>
<dbReference type="EMBL" id="CAVNYO010000098">
    <property type="protein sequence ID" value="CAK5265711.1"/>
    <property type="molecule type" value="Genomic_DNA"/>
</dbReference>
<reference evidence="1" key="1">
    <citation type="submission" date="2023-11" db="EMBL/GenBank/DDBJ databases">
        <authorList>
            <person name="De Vega J J."/>
            <person name="De Vega J J."/>
        </authorList>
    </citation>
    <scope>NUCLEOTIDE SEQUENCE</scope>
</reference>
<dbReference type="Proteomes" id="UP001295794">
    <property type="component" value="Unassembled WGS sequence"/>
</dbReference>
<comment type="caution">
    <text evidence="1">The sequence shown here is derived from an EMBL/GenBank/DDBJ whole genome shotgun (WGS) entry which is preliminary data.</text>
</comment>
<keyword evidence="2" id="KW-1185">Reference proteome</keyword>
<dbReference type="AlphaFoldDB" id="A0AAD2GY12"/>
<protein>
    <submittedName>
        <fullName evidence="1">Uncharacterized protein</fullName>
    </submittedName>
</protein>
<evidence type="ECO:0000313" key="1">
    <source>
        <dbReference type="EMBL" id="CAK5265711.1"/>
    </source>
</evidence>
<sequence>MARTSYTPSRSIVYQLRQDRLQVLLSPRMTWRLYSGTGCDKKL</sequence>
<proteinExistence type="predicted"/>
<gene>
    <name evidence="1" type="ORF">MYCIT1_LOCUS6905</name>
</gene>
<name>A0AAD2GY12_9AGAR</name>
<organism evidence="1 2">
    <name type="scientific">Mycena citricolor</name>
    <dbReference type="NCBI Taxonomy" id="2018698"/>
    <lineage>
        <taxon>Eukaryota</taxon>
        <taxon>Fungi</taxon>
        <taxon>Dikarya</taxon>
        <taxon>Basidiomycota</taxon>
        <taxon>Agaricomycotina</taxon>
        <taxon>Agaricomycetes</taxon>
        <taxon>Agaricomycetidae</taxon>
        <taxon>Agaricales</taxon>
        <taxon>Marasmiineae</taxon>
        <taxon>Mycenaceae</taxon>
        <taxon>Mycena</taxon>
    </lineage>
</organism>
<accession>A0AAD2GY12</accession>